<evidence type="ECO:0000256" key="1">
    <source>
        <dbReference type="SAM" id="Phobius"/>
    </source>
</evidence>
<accession>A0AAF0YHT5</accession>
<dbReference type="InterPro" id="IPR025037">
    <property type="entry name" value="DUF3923"/>
</dbReference>
<protein>
    <submittedName>
        <fullName evidence="2">DUF3923 family protein</fullName>
    </submittedName>
</protein>
<dbReference type="Pfam" id="PF13061">
    <property type="entry name" value="DUF3923"/>
    <property type="match status" value="1"/>
</dbReference>
<proteinExistence type="predicted"/>
<organism evidence="2 3">
    <name type="scientific">Nosocomiicoccus massiliensis</name>
    <dbReference type="NCBI Taxonomy" id="1232430"/>
    <lineage>
        <taxon>Bacteria</taxon>
        <taxon>Bacillati</taxon>
        <taxon>Bacillota</taxon>
        <taxon>Bacilli</taxon>
        <taxon>Bacillales</taxon>
        <taxon>Staphylococcaceae</taxon>
        <taxon>Nosocomiicoccus</taxon>
    </lineage>
</organism>
<reference evidence="3" key="1">
    <citation type="submission" date="2017-09" db="EMBL/GenBank/DDBJ databases">
        <title>Bacterial strain isolated from the female urinary microbiota.</title>
        <authorList>
            <person name="Thomas-White K."/>
            <person name="Kumar N."/>
            <person name="Forster S."/>
            <person name="Putonti C."/>
            <person name="Lawley T."/>
            <person name="Wolfe A.J."/>
        </authorList>
    </citation>
    <scope>NUCLEOTIDE SEQUENCE [LARGE SCALE GENOMIC DNA]</scope>
    <source>
        <strain evidence="3">UMB0959</strain>
    </source>
</reference>
<keyword evidence="1" id="KW-1133">Transmembrane helix</keyword>
<gene>
    <name evidence="2" type="ORF">CJ229_007130</name>
</gene>
<name>A0AAF0YHT5_9STAP</name>
<dbReference type="Proteomes" id="UP000243626">
    <property type="component" value="Chromosome"/>
</dbReference>
<keyword evidence="1" id="KW-0812">Transmembrane</keyword>
<dbReference type="KEGG" id="nmy:CJ229_007130"/>
<feature type="transmembrane region" description="Helical" evidence="1">
    <location>
        <begin position="7"/>
        <end position="27"/>
    </location>
</feature>
<evidence type="ECO:0000313" key="2">
    <source>
        <dbReference type="EMBL" id="WOS95861.1"/>
    </source>
</evidence>
<keyword evidence="1" id="KW-0472">Membrane</keyword>
<dbReference type="AlphaFoldDB" id="A0AAF0YHT5"/>
<evidence type="ECO:0000313" key="3">
    <source>
        <dbReference type="Proteomes" id="UP000243626"/>
    </source>
</evidence>
<dbReference type="RefSeq" id="WP_102167150.1">
    <property type="nucleotide sequence ID" value="NZ_CP136964.1"/>
</dbReference>
<sequence length="81" mass="9293">MRVSWIFWWIITIVEVASFLAISAFLWLREVDATGAVQTTELKLLNIAVLAAAFIIPFIIQVVWLAINIVIKNRQRRNPLS</sequence>
<dbReference type="EMBL" id="CP136964">
    <property type="protein sequence ID" value="WOS95861.1"/>
    <property type="molecule type" value="Genomic_DNA"/>
</dbReference>
<feature type="transmembrane region" description="Helical" evidence="1">
    <location>
        <begin position="47"/>
        <end position="71"/>
    </location>
</feature>
<keyword evidence="3" id="KW-1185">Reference proteome</keyword>